<dbReference type="GO" id="GO:0050660">
    <property type="term" value="F:flavin adenine dinucleotide binding"/>
    <property type="evidence" value="ECO:0007669"/>
    <property type="project" value="TreeGrafter"/>
</dbReference>
<dbReference type="PRINTS" id="PR00469">
    <property type="entry name" value="PNDRDTASEII"/>
</dbReference>
<gene>
    <name evidence="2" type="ORF">VAZ01S_073_00290</name>
</gene>
<evidence type="ECO:0000313" key="3">
    <source>
        <dbReference type="Proteomes" id="UP000016567"/>
    </source>
</evidence>
<reference evidence="2 3" key="1">
    <citation type="submission" date="2013-09" db="EMBL/GenBank/DDBJ databases">
        <title>Whole genome shotgun sequence of Vibrio azureus NBRC 104587.</title>
        <authorList>
            <person name="Isaki S."/>
            <person name="Hosoyama A."/>
            <person name="Numata M."/>
            <person name="Hashimoto M."/>
            <person name="Hosoyama Y."/>
            <person name="Tsuchikane K."/>
            <person name="Noguchi M."/>
            <person name="Hirakata S."/>
            <person name="Ichikawa N."/>
            <person name="Ohji S."/>
            <person name="Yamazoe A."/>
            <person name="Fujita N."/>
        </authorList>
    </citation>
    <scope>NUCLEOTIDE SEQUENCE [LARGE SCALE GENOMIC DNA]</scope>
    <source>
        <strain evidence="2 3">NBRC 104587</strain>
    </source>
</reference>
<dbReference type="EMBL" id="BATL01000073">
    <property type="protein sequence ID" value="GAD77396.1"/>
    <property type="molecule type" value="Genomic_DNA"/>
</dbReference>
<dbReference type="PANTHER" id="PTHR43539:SF78">
    <property type="entry name" value="FLAVIN-CONTAINING MONOOXYGENASE"/>
    <property type="match status" value="1"/>
</dbReference>
<dbReference type="PRINTS" id="PR00368">
    <property type="entry name" value="FADPNR"/>
</dbReference>
<organism evidence="2 3">
    <name type="scientific">Vibrio azureus NBRC 104587</name>
    <dbReference type="NCBI Taxonomy" id="1219077"/>
    <lineage>
        <taxon>Bacteria</taxon>
        <taxon>Pseudomonadati</taxon>
        <taxon>Pseudomonadota</taxon>
        <taxon>Gammaproteobacteria</taxon>
        <taxon>Vibrionales</taxon>
        <taxon>Vibrionaceae</taxon>
        <taxon>Vibrio</taxon>
    </lineage>
</organism>
<dbReference type="RefSeq" id="WP_021711135.1">
    <property type="nucleotide sequence ID" value="NZ_BAOB01000101.1"/>
</dbReference>
<name>U3ABV2_9VIBR</name>
<dbReference type="Gene3D" id="3.50.50.60">
    <property type="entry name" value="FAD/NAD(P)-binding domain"/>
    <property type="match status" value="1"/>
</dbReference>
<dbReference type="STRING" id="1219077.VAZ01S_073_00290"/>
<dbReference type="SUPFAM" id="SSF51905">
    <property type="entry name" value="FAD/NAD(P)-binding domain"/>
    <property type="match status" value="2"/>
</dbReference>
<keyword evidence="1" id="KW-0560">Oxidoreductase</keyword>
<proteinExistence type="predicted"/>
<evidence type="ECO:0000256" key="1">
    <source>
        <dbReference type="ARBA" id="ARBA00023002"/>
    </source>
</evidence>
<dbReference type="InterPro" id="IPR050982">
    <property type="entry name" value="Auxin_biosynth/cation_transpt"/>
</dbReference>
<protein>
    <submittedName>
        <fullName evidence="2">Putative oxidoreductase</fullName>
    </submittedName>
</protein>
<dbReference type="GO" id="GO:0004497">
    <property type="term" value="F:monooxygenase activity"/>
    <property type="evidence" value="ECO:0007669"/>
    <property type="project" value="TreeGrafter"/>
</dbReference>
<dbReference type="eggNOG" id="COG2072">
    <property type="taxonomic scope" value="Bacteria"/>
</dbReference>
<dbReference type="OrthoDB" id="9773233at2"/>
<sequence>MSTVPSIQNPETKIEACIIVGAGQAGLSLAYQLKQKKITPLIIDKEDRVGDVWRRRPDGMLLFTSRQFCQLPGLALEGEPSGYPDKEEIADYFEHYSKTLKLRVVNGVEVTSVRREKQIYEVTCSNGKVYQALSLVNATGANQKTIIPDLSQHTSPDVLQLTASDYRNVSSLQGNKNVAVIGDGASGRQIAAQLAEQHLDVTLFCGSKRALVPNRILGKDLFWWLHHLGFLYADAGSLIGKILKKRNPIPVKSLNDRQLKKMGVRITSKLRSAHKNIVSDQQGENVSIDAIIWCVGYREVTDWLPLEGARDKHGFCCESGIHKGGYTALPGMFLIGRKWLSSRSSELLAGMPKDSLRVANFIERYLQQHPALSRLELSAEYPVQEVMV</sequence>
<dbReference type="Pfam" id="PF13738">
    <property type="entry name" value="Pyr_redox_3"/>
    <property type="match status" value="1"/>
</dbReference>
<dbReference type="AlphaFoldDB" id="U3ABV2"/>
<evidence type="ECO:0000313" key="2">
    <source>
        <dbReference type="EMBL" id="GAD77396.1"/>
    </source>
</evidence>
<comment type="caution">
    <text evidence="2">The sequence shown here is derived from an EMBL/GenBank/DDBJ whole genome shotgun (WGS) entry which is preliminary data.</text>
</comment>
<accession>U3ABV2</accession>
<keyword evidence="3" id="KW-1185">Reference proteome</keyword>
<dbReference type="Proteomes" id="UP000016567">
    <property type="component" value="Unassembled WGS sequence"/>
</dbReference>
<dbReference type="InterPro" id="IPR036188">
    <property type="entry name" value="FAD/NAD-bd_sf"/>
</dbReference>
<dbReference type="PANTHER" id="PTHR43539">
    <property type="entry name" value="FLAVIN-BINDING MONOOXYGENASE-LIKE PROTEIN (AFU_ORTHOLOGUE AFUA_4G09220)"/>
    <property type="match status" value="1"/>
</dbReference>